<feature type="transmembrane region" description="Helical" evidence="2">
    <location>
        <begin position="12"/>
        <end position="34"/>
    </location>
</feature>
<feature type="domain" description="LysM" evidence="3">
    <location>
        <begin position="132"/>
        <end position="185"/>
    </location>
</feature>
<dbReference type="SMART" id="SM00257">
    <property type="entry name" value="LysM"/>
    <property type="match status" value="2"/>
</dbReference>
<evidence type="ECO:0000259" key="3">
    <source>
        <dbReference type="PROSITE" id="PS51782"/>
    </source>
</evidence>
<dbReference type="SUPFAM" id="SSF54106">
    <property type="entry name" value="LysM domain"/>
    <property type="match status" value="2"/>
</dbReference>
<name>A0A1G1WGK9_9BACT</name>
<reference evidence="4 5" key="1">
    <citation type="journal article" date="2016" name="Nat. Commun.">
        <title>Thousands of microbial genomes shed light on interconnected biogeochemical processes in an aquifer system.</title>
        <authorList>
            <person name="Anantharaman K."/>
            <person name="Brown C.T."/>
            <person name="Hug L.A."/>
            <person name="Sharon I."/>
            <person name="Castelle C.J."/>
            <person name="Probst A.J."/>
            <person name="Thomas B.C."/>
            <person name="Singh A."/>
            <person name="Wilkins M.J."/>
            <person name="Karaoz U."/>
            <person name="Brodie E.L."/>
            <person name="Williams K.H."/>
            <person name="Hubbard S.S."/>
            <person name="Banfield J.F."/>
        </authorList>
    </citation>
    <scope>NUCLEOTIDE SEQUENCE [LARGE SCALE GENOMIC DNA]</scope>
</reference>
<dbReference type="Pfam" id="PF01476">
    <property type="entry name" value="LysM"/>
    <property type="match status" value="2"/>
</dbReference>
<keyword evidence="2" id="KW-0472">Membrane</keyword>
<protein>
    <recommendedName>
        <fullName evidence="3">LysM domain-containing protein</fullName>
    </recommendedName>
</protein>
<proteinExistence type="predicted"/>
<dbReference type="Proteomes" id="UP000176389">
    <property type="component" value="Unassembled WGS sequence"/>
</dbReference>
<dbReference type="CDD" id="cd00118">
    <property type="entry name" value="LysM"/>
    <property type="match status" value="2"/>
</dbReference>
<gene>
    <name evidence="4" type="ORF">A2Z11_01625</name>
</gene>
<dbReference type="PROSITE" id="PS51782">
    <property type="entry name" value="LYSM"/>
    <property type="match status" value="2"/>
</dbReference>
<organism evidence="4 5">
    <name type="scientific">Candidatus Woykebacteria bacterium RBG_16_43_9</name>
    <dbReference type="NCBI Taxonomy" id="1802596"/>
    <lineage>
        <taxon>Bacteria</taxon>
        <taxon>Candidatus Woykeibacteriota</taxon>
    </lineage>
</organism>
<keyword evidence="2" id="KW-1133">Transmembrane helix</keyword>
<feature type="compositionally biased region" description="Basic and acidic residues" evidence="1">
    <location>
        <begin position="42"/>
        <end position="65"/>
    </location>
</feature>
<dbReference type="Gene3D" id="3.10.350.10">
    <property type="entry name" value="LysM domain"/>
    <property type="match status" value="2"/>
</dbReference>
<evidence type="ECO:0000256" key="1">
    <source>
        <dbReference type="SAM" id="MobiDB-lite"/>
    </source>
</evidence>
<dbReference type="EMBL" id="MHCS01000009">
    <property type="protein sequence ID" value="OGY26858.1"/>
    <property type="molecule type" value="Genomic_DNA"/>
</dbReference>
<dbReference type="InterPro" id="IPR018392">
    <property type="entry name" value="LysM"/>
</dbReference>
<feature type="region of interest" description="Disordered" evidence="1">
    <location>
        <begin position="39"/>
        <end position="69"/>
    </location>
</feature>
<accession>A0A1G1WGK9</accession>
<evidence type="ECO:0000313" key="5">
    <source>
        <dbReference type="Proteomes" id="UP000176389"/>
    </source>
</evidence>
<dbReference type="AlphaFoldDB" id="A0A1G1WGK9"/>
<dbReference type="PANTHER" id="PTHR34700:SF4">
    <property type="entry name" value="PHAGE-LIKE ELEMENT PBSX PROTEIN XKDP"/>
    <property type="match status" value="1"/>
</dbReference>
<dbReference type="InterPro" id="IPR036779">
    <property type="entry name" value="LysM_dom_sf"/>
</dbReference>
<evidence type="ECO:0000256" key="2">
    <source>
        <dbReference type="SAM" id="Phobius"/>
    </source>
</evidence>
<dbReference type="InterPro" id="IPR052196">
    <property type="entry name" value="Bact_Kbp"/>
</dbReference>
<keyword evidence="2" id="KW-0812">Transmembrane</keyword>
<feature type="domain" description="LysM" evidence="3">
    <location>
        <begin position="75"/>
        <end position="122"/>
    </location>
</feature>
<dbReference type="STRING" id="1802596.A2Z11_01625"/>
<sequence>MDFKSFWESQRSTIISAIIAIVVIAGLFILFNALPAGQPAKQTKEEKQTQEEKKADQEKKQGKKDEDEDKVELPTKYTVVRGDHLWKISERFYRSGFNWTLIAQENKLANPDIIHTGNVFTIPKADAKITGRTHTVVKGDTLWGIAQSSYGSSFEWTKIRDANPGKIGTLPNGNALIVPGQVLVVP</sequence>
<evidence type="ECO:0000313" key="4">
    <source>
        <dbReference type="EMBL" id="OGY26858.1"/>
    </source>
</evidence>
<comment type="caution">
    <text evidence="4">The sequence shown here is derived from an EMBL/GenBank/DDBJ whole genome shotgun (WGS) entry which is preliminary data.</text>
</comment>
<dbReference type="PANTHER" id="PTHR34700">
    <property type="entry name" value="POTASSIUM BINDING PROTEIN KBP"/>
    <property type="match status" value="1"/>
</dbReference>